<gene>
    <name evidence="2" type="ORF">CWE10_04675</name>
</gene>
<keyword evidence="1" id="KW-1133">Transmembrane helix</keyword>
<keyword evidence="1" id="KW-0812">Transmembrane</keyword>
<name>A0A953I0W5_SYMTR</name>
<sequence length="102" mass="11522">MAEEKHGERIAVVEAMLGQHVLPMLRQMDEKLDRIMDEKASKASVDKAYERLAKIEVALQGKADKTELREVRDKVLTWTGVFAVLAVLVGWFGKELLAMLAR</sequence>
<keyword evidence="1" id="KW-0472">Membrane</keyword>
<dbReference type="Proteomes" id="UP000732377">
    <property type="component" value="Unassembled WGS sequence"/>
</dbReference>
<comment type="caution">
    <text evidence="2">The sequence shown here is derived from an EMBL/GenBank/DDBJ whole genome shotgun (WGS) entry which is preliminary data.</text>
</comment>
<accession>A0A953I0W5</accession>
<evidence type="ECO:0000256" key="1">
    <source>
        <dbReference type="SAM" id="Phobius"/>
    </source>
</evidence>
<dbReference type="AlphaFoldDB" id="A0A953I0W5"/>
<protein>
    <submittedName>
        <fullName evidence="2">Uncharacterized protein</fullName>
    </submittedName>
</protein>
<dbReference type="EMBL" id="PIUK01000027">
    <property type="protein sequence ID" value="MBY6275505.1"/>
    <property type="molecule type" value="Genomic_DNA"/>
</dbReference>
<reference evidence="2" key="1">
    <citation type="submission" date="2017-11" db="EMBL/GenBank/DDBJ databases">
        <title>Three new genomes from thermophilic consortium.</title>
        <authorList>
            <person name="Quaggio R."/>
            <person name="Amgarten D."/>
            <person name="Setubal J.C."/>
        </authorList>
    </citation>
    <scope>NUCLEOTIDE SEQUENCE</scope>
    <source>
        <strain evidence="2">ZCTH01-B2</strain>
    </source>
</reference>
<organism evidence="2 3">
    <name type="scientific">Symbiobacterium thermophilum</name>
    <dbReference type="NCBI Taxonomy" id="2734"/>
    <lineage>
        <taxon>Bacteria</taxon>
        <taxon>Bacillati</taxon>
        <taxon>Bacillota</taxon>
        <taxon>Clostridia</taxon>
        <taxon>Eubacteriales</taxon>
        <taxon>Symbiobacteriaceae</taxon>
        <taxon>Symbiobacterium</taxon>
    </lineage>
</organism>
<evidence type="ECO:0000313" key="2">
    <source>
        <dbReference type="EMBL" id="MBY6275505.1"/>
    </source>
</evidence>
<feature type="transmembrane region" description="Helical" evidence="1">
    <location>
        <begin position="75"/>
        <end position="93"/>
    </location>
</feature>
<evidence type="ECO:0000313" key="3">
    <source>
        <dbReference type="Proteomes" id="UP000732377"/>
    </source>
</evidence>
<dbReference type="RefSeq" id="WP_273378398.1">
    <property type="nucleotide sequence ID" value="NZ_PIUK01000027.1"/>
</dbReference>
<proteinExistence type="predicted"/>